<feature type="region of interest" description="Disordered" evidence="2">
    <location>
        <begin position="210"/>
        <end position="244"/>
    </location>
</feature>
<dbReference type="Pfam" id="PF14223">
    <property type="entry name" value="Retrotran_gag_2"/>
    <property type="match status" value="1"/>
</dbReference>
<evidence type="ECO:0008006" key="5">
    <source>
        <dbReference type="Google" id="ProtNLM"/>
    </source>
</evidence>
<accession>A0AAQ3U0K7</accession>
<keyword evidence="4" id="KW-1185">Reference proteome</keyword>
<feature type="region of interest" description="Disordered" evidence="2">
    <location>
        <begin position="308"/>
        <end position="363"/>
    </location>
</feature>
<reference evidence="3 4" key="1">
    <citation type="submission" date="2024-02" db="EMBL/GenBank/DDBJ databases">
        <title>High-quality chromosome-scale genome assembly of Pensacola bahiagrass (Paspalum notatum Flugge var. saurae).</title>
        <authorList>
            <person name="Vega J.M."/>
            <person name="Podio M."/>
            <person name="Orjuela J."/>
            <person name="Siena L.A."/>
            <person name="Pessino S.C."/>
            <person name="Combes M.C."/>
            <person name="Mariac C."/>
            <person name="Albertini E."/>
            <person name="Pupilli F."/>
            <person name="Ortiz J.P.A."/>
            <person name="Leblanc O."/>
        </authorList>
    </citation>
    <scope>NUCLEOTIDE SEQUENCE [LARGE SCALE GENOMIC DNA]</scope>
    <source>
        <strain evidence="3">R1</strain>
        <tissue evidence="3">Leaf</tissue>
    </source>
</reference>
<sequence length="488" mass="56258">MAQLSLHINNTKKAPHFDGTNYAFWKVKMVAHFKSINREVWKATETKFEVANPNAPTPVEERKLQCNDIAISALHEALDDKVFEQIKNITNAHEAWTKLEESYEGDEGIKAAKAYILNEKLASFKMKDDESVPEMFHRLETLVNELKACGEEVKDKHFSMKFLRCLPKRFDNLRTKMVKTTLSTSTPNQVLAEVMTDDMYKDDDMKEELINKNKKKEEDKDEKKKGVAFMSTSSTSKGKEAVEDDDEQMALFVKKFGSFMRRKGYSARRKKSSSKKHDENMKCFRCHSKDHFIVKCPYDSDDEDAIRKERKRQKKKQEKKEKKSKKKNESHISSWDSDASSSESESESSSDEDDKKKKKKGHASIAMHNKISLFDAPSTCLMAKHTKVLSDNKSDSDASDDSDYECVHTKQELVTMLKDCTNEFVISRKECKGLRGERDTLKQELEELRASYESLKVDHKKLEKAHSKLEKAHSSLQQEKDSMALIIE</sequence>
<feature type="compositionally biased region" description="Basic residues" evidence="2">
    <location>
        <begin position="308"/>
        <end position="328"/>
    </location>
</feature>
<dbReference type="PANTHER" id="PTHR35317:SF35">
    <property type="entry name" value="DUF4219 DOMAIN-CONTAINING PROTEIN"/>
    <property type="match status" value="1"/>
</dbReference>
<keyword evidence="1" id="KW-0175">Coiled coil</keyword>
<dbReference type="EMBL" id="CP144750">
    <property type="protein sequence ID" value="WVZ83033.1"/>
    <property type="molecule type" value="Genomic_DNA"/>
</dbReference>
<organism evidence="3 4">
    <name type="scientific">Paspalum notatum var. saurae</name>
    <dbReference type="NCBI Taxonomy" id="547442"/>
    <lineage>
        <taxon>Eukaryota</taxon>
        <taxon>Viridiplantae</taxon>
        <taxon>Streptophyta</taxon>
        <taxon>Embryophyta</taxon>
        <taxon>Tracheophyta</taxon>
        <taxon>Spermatophyta</taxon>
        <taxon>Magnoliopsida</taxon>
        <taxon>Liliopsida</taxon>
        <taxon>Poales</taxon>
        <taxon>Poaceae</taxon>
        <taxon>PACMAD clade</taxon>
        <taxon>Panicoideae</taxon>
        <taxon>Andropogonodae</taxon>
        <taxon>Paspaleae</taxon>
        <taxon>Paspalinae</taxon>
        <taxon>Paspalum</taxon>
    </lineage>
</organism>
<protein>
    <recommendedName>
        <fullName evidence="5">DUF4219 domain-containing protein</fullName>
    </recommendedName>
</protein>
<dbReference type="Proteomes" id="UP001341281">
    <property type="component" value="Chromosome 06"/>
</dbReference>
<feature type="compositionally biased region" description="Low complexity" evidence="2">
    <location>
        <begin position="331"/>
        <end position="343"/>
    </location>
</feature>
<evidence type="ECO:0000313" key="4">
    <source>
        <dbReference type="Proteomes" id="UP001341281"/>
    </source>
</evidence>
<dbReference type="AlphaFoldDB" id="A0AAQ3U0K7"/>
<evidence type="ECO:0000256" key="1">
    <source>
        <dbReference type="SAM" id="Coils"/>
    </source>
</evidence>
<evidence type="ECO:0000256" key="2">
    <source>
        <dbReference type="SAM" id="MobiDB-lite"/>
    </source>
</evidence>
<dbReference type="PANTHER" id="PTHR35317">
    <property type="entry name" value="OS04G0629600 PROTEIN"/>
    <property type="match status" value="1"/>
</dbReference>
<gene>
    <name evidence="3" type="ORF">U9M48_030219</name>
</gene>
<proteinExistence type="predicted"/>
<name>A0AAQ3U0K7_PASNO</name>
<evidence type="ECO:0000313" key="3">
    <source>
        <dbReference type="EMBL" id="WVZ83033.1"/>
    </source>
</evidence>
<feature type="compositionally biased region" description="Basic and acidic residues" evidence="2">
    <location>
        <begin position="210"/>
        <end position="225"/>
    </location>
</feature>
<feature type="coiled-coil region" evidence="1">
    <location>
        <begin position="431"/>
        <end position="479"/>
    </location>
</feature>